<gene>
    <name evidence="7" type="ORF">SAMN04515668_3198</name>
</gene>
<dbReference type="SMART" id="SM00387">
    <property type="entry name" value="HATPase_c"/>
    <property type="match status" value="1"/>
</dbReference>
<accession>A0A1I5ZTE5</accession>
<dbReference type="PANTHER" id="PTHR43065">
    <property type="entry name" value="SENSOR HISTIDINE KINASE"/>
    <property type="match status" value="1"/>
</dbReference>
<dbReference type="Gene3D" id="1.25.40.10">
    <property type="entry name" value="Tetratricopeptide repeat domain"/>
    <property type="match status" value="1"/>
</dbReference>
<protein>
    <recommendedName>
        <fullName evidence="2">histidine kinase</fullName>
        <ecNumber evidence="2">2.7.13.3</ecNumber>
    </recommendedName>
</protein>
<keyword evidence="8" id="KW-1185">Reference proteome</keyword>
<reference evidence="8" key="1">
    <citation type="submission" date="2016-10" db="EMBL/GenBank/DDBJ databases">
        <authorList>
            <person name="Varghese N."/>
            <person name="Submissions S."/>
        </authorList>
    </citation>
    <scope>NUCLEOTIDE SEQUENCE [LARGE SCALE GENOMIC DNA]</scope>
    <source>
        <strain evidence="8">OR362-8,ATCC BAA-1266,JCM 13504</strain>
    </source>
</reference>
<dbReference type="SUPFAM" id="SSF47384">
    <property type="entry name" value="Homodimeric domain of signal transducing histidine kinase"/>
    <property type="match status" value="1"/>
</dbReference>
<feature type="transmembrane region" description="Helical" evidence="4">
    <location>
        <begin position="472"/>
        <end position="494"/>
    </location>
</feature>
<dbReference type="Gene3D" id="3.30.565.10">
    <property type="entry name" value="Histidine kinase-like ATPase, C-terminal domain"/>
    <property type="match status" value="1"/>
</dbReference>
<evidence type="ECO:0000256" key="1">
    <source>
        <dbReference type="ARBA" id="ARBA00000085"/>
    </source>
</evidence>
<keyword evidence="3" id="KW-0597">Phosphoprotein</keyword>
<keyword evidence="4" id="KW-0812">Transmembrane</keyword>
<evidence type="ECO:0000256" key="5">
    <source>
        <dbReference type="SAM" id="SignalP"/>
    </source>
</evidence>
<dbReference type="EC" id="2.7.13.3" evidence="2"/>
<dbReference type="InterPro" id="IPR003594">
    <property type="entry name" value="HATPase_dom"/>
</dbReference>
<keyword evidence="4" id="KW-1133">Transmembrane helix</keyword>
<organism evidence="7 8">
    <name type="scientific">Hymenobacter arizonensis</name>
    <name type="common">Siccationidurans arizonensis</name>
    <dbReference type="NCBI Taxonomy" id="1227077"/>
    <lineage>
        <taxon>Bacteria</taxon>
        <taxon>Pseudomonadati</taxon>
        <taxon>Bacteroidota</taxon>
        <taxon>Cytophagia</taxon>
        <taxon>Cytophagales</taxon>
        <taxon>Hymenobacteraceae</taxon>
        <taxon>Hymenobacter</taxon>
    </lineage>
</organism>
<name>A0A1I5ZTE5_HYMAR</name>
<dbReference type="AlphaFoldDB" id="A0A1I5ZTE5"/>
<dbReference type="CDD" id="cd00082">
    <property type="entry name" value="HisKA"/>
    <property type="match status" value="1"/>
</dbReference>
<feature type="domain" description="Histidine kinase" evidence="6">
    <location>
        <begin position="547"/>
        <end position="789"/>
    </location>
</feature>
<dbReference type="InterPro" id="IPR036097">
    <property type="entry name" value="HisK_dim/P_sf"/>
</dbReference>
<dbReference type="EMBL" id="FOXS01000004">
    <property type="protein sequence ID" value="SFQ59718.1"/>
    <property type="molecule type" value="Genomic_DNA"/>
</dbReference>
<dbReference type="Proteomes" id="UP000199029">
    <property type="component" value="Unassembled WGS sequence"/>
</dbReference>
<evidence type="ECO:0000313" key="7">
    <source>
        <dbReference type="EMBL" id="SFQ59718.1"/>
    </source>
</evidence>
<evidence type="ECO:0000259" key="6">
    <source>
        <dbReference type="PROSITE" id="PS50109"/>
    </source>
</evidence>
<evidence type="ECO:0000256" key="3">
    <source>
        <dbReference type="ARBA" id="ARBA00022553"/>
    </source>
</evidence>
<proteinExistence type="predicted"/>
<keyword evidence="5" id="KW-0732">Signal</keyword>
<feature type="signal peptide" evidence="5">
    <location>
        <begin position="1"/>
        <end position="24"/>
    </location>
</feature>
<evidence type="ECO:0000256" key="2">
    <source>
        <dbReference type="ARBA" id="ARBA00012438"/>
    </source>
</evidence>
<dbReference type="PANTHER" id="PTHR43065:SF42">
    <property type="entry name" value="TWO-COMPONENT SENSOR PPRA"/>
    <property type="match status" value="1"/>
</dbReference>
<dbReference type="InterPro" id="IPR005467">
    <property type="entry name" value="His_kinase_dom"/>
</dbReference>
<keyword evidence="7" id="KW-0418">Kinase</keyword>
<dbReference type="PROSITE" id="PS50109">
    <property type="entry name" value="HIS_KIN"/>
    <property type="match status" value="1"/>
</dbReference>
<dbReference type="SUPFAM" id="SSF55874">
    <property type="entry name" value="ATPase domain of HSP90 chaperone/DNA topoisomerase II/histidine kinase"/>
    <property type="match status" value="1"/>
</dbReference>
<evidence type="ECO:0000256" key="4">
    <source>
        <dbReference type="SAM" id="Phobius"/>
    </source>
</evidence>
<dbReference type="InterPro" id="IPR036890">
    <property type="entry name" value="HATPase_C_sf"/>
</dbReference>
<dbReference type="PRINTS" id="PR00344">
    <property type="entry name" value="BCTRLSENSOR"/>
</dbReference>
<dbReference type="Pfam" id="PF02518">
    <property type="entry name" value="HATPase_c"/>
    <property type="match status" value="1"/>
</dbReference>
<dbReference type="InterPro" id="IPR003661">
    <property type="entry name" value="HisK_dim/P_dom"/>
</dbReference>
<dbReference type="STRING" id="1227077.SAMN04515668_3198"/>
<dbReference type="InterPro" id="IPR004358">
    <property type="entry name" value="Sig_transdc_His_kin-like_C"/>
</dbReference>
<dbReference type="GO" id="GO:0000155">
    <property type="term" value="F:phosphorelay sensor kinase activity"/>
    <property type="evidence" value="ECO:0007669"/>
    <property type="project" value="InterPro"/>
</dbReference>
<dbReference type="RefSeq" id="WP_262507594.1">
    <property type="nucleotide sequence ID" value="NZ_FOXS01000004.1"/>
</dbReference>
<comment type="catalytic activity">
    <reaction evidence="1">
        <text>ATP + protein L-histidine = ADP + protein N-phospho-L-histidine.</text>
        <dbReference type="EC" id="2.7.13.3"/>
    </reaction>
</comment>
<dbReference type="SMART" id="SM00388">
    <property type="entry name" value="HisKA"/>
    <property type="match status" value="1"/>
</dbReference>
<keyword evidence="4" id="KW-0472">Membrane</keyword>
<dbReference type="InterPro" id="IPR011990">
    <property type="entry name" value="TPR-like_helical_dom_sf"/>
</dbReference>
<dbReference type="Gene3D" id="1.10.287.130">
    <property type="match status" value="1"/>
</dbReference>
<evidence type="ECO:0000313" key="8">
    <source>
        <dbReference type="Proteomes" id="UP000199029"/>
    </source>
</evidence>
<sequence>MRSFRLRLFGGVALLWLLSPTVRAQPNPADKAQFQRRLRAIRFDHRYWDAPADSLQRVLAGQRVDSQRLHTLQHLLDTSPRNANDTRQYAALLTEALALANRLHYPERVPLRQLAYYNKFSNAKSPDQRVLLDTLRAALQYYDALGPVPHPLLLNYLSTSYRALQQPEAWRVFFQRQLAYYQQHGPVQNVAMCYRALGAYHNAQGDYNQGISHQLRAAELFRTYSHYWYYNEVGLIGGTYAEWGNGARALPYLQQAVRWPGTNPVNWAYVNRSIAGVYQRQGRYPEALRYAAVALRPRTPRDTVAAADQALGLVQQSAVLLSLNRAAAVPPLLQRAQRLADSLHLPLHSAGGTCELHATWARYYAATGDDPRAEAAWQAAYRQAQQEHRQSMRLAYLQALARFYERGGQPARATPYALAALSLTDTLATAQAATRVAQYELTQADRAQSTRIAGLRQQQTQAAAQAQRQGRVLWSVSAGVGLLLVLAGVLYAAFRRSERLTRLVTAQKHDLQTQRDQLDASLTTLRATQAQLIHSEKMASLGELTAGIAHEIQNPLNFVNNFAEVSAELVGEVREERAKGAAADAALETELLDDLEQNMGKIAQHGQRAAGIVRGMLEHSRASSGERAPTDLNALADEYLRLAYQGLRAKDKSFNAALQTDFAAGLPRVEAVAGELGRVLLNLFSNAFYAVQKRQQASDAGYAPTVSVSTRRRGNHVEIRVTDNGTGMPAEIQTKIFQPFFTTKPTGEGTGLGLSLSHDIIAQGHGGRLTVESQLGEGSTITVALPLNGAIPELAT</sequence>
<keyword evidence="7" id="KW-0808">Transferase</keyword>
<dbReference type="SUPFAM" id="SSF48452">
    <property type="entry name" value="TPR-like"/>
    <property type="match status" value="1"/>
</dbReference>
<feature type="chain" id="PRO_5011442213" description="histidine kinase" evidence="5">
    <location>
        <begin position="25"/>
        <end position="796"/>
    </location>
</feature>